<gene>
    <name evidence="3" type="ORF">FJT64_018116</name>
</gene>
<dbReference type="OrthoDB" id="119028at2759"/>
<dbReference type="AlphaFoldDB" id="A0A6A4X7R9"/>
<comment type="caution">
    <text evidence="3">The sequence shown here is derived from an EMBL/GenBank/DDBJ whole genome shotgun (WGS) entry which is preliminary data.</text>
</comment>
<dbReference type="GO" id="GO:0006355">
    <property type="term" value="P:regulation of DNA-templated transcription"/>
    <property type="evidence" value="ECO:0007669"/>
    <property type="project" value="InterPro"/>
</dbReference>
<sequence>MEESDDSLSEFQSETTPAQFRVGSSGQDGEVQPSAKKHRGQGIAWKTIWIDLADQQAALAMMNSGQEGDAGWRLCRTHKTSEGDKAYYVCRNAACKRQMMVLYHSNKTTVSVLSNGVEHSHLEVQDHLEASAASGGAGHGLKPSVKKAVDFLFQSGIQKPLAVQRSLRDQGIEASQKKLANYLRTLKKNKYGKPTMNYAELREWCESHSEVPDDEDEPYVIDWASSADRGHFRVQFTTRKLLRLAAKSDVVHVDATYKLNWNGCPVLITGVTDRQGKFFPSLYSVTSTETTEDYAALLLCLKESVERETNEVFRPRVVVADCCEAISNAVEAVFPQAIRRSCWFHVKKAVDSRLRGAPEAIRKIFLQDLANLQVCLTAAEFRWFGARMLEKWRRQWPTEDGERFCRYFSTTYLQRFSVWSEGHDVASPSTNNGLEAFNGEIKKQHTMRERLPVGQFLVLSLTMVRHWSRDCGTRRVFSESLAISLDLHTRGFQWTNSGKSLVSEEDGLKKIYIPAGSDTQITQEDLDNFKDVMAPKEDGVPVMEFGEFEVVGFPFSRLSREMAERSASSADSIEVIGPECADLAAPAAAEQPPPPVQITELTGPSAAASPAPDTDGDWEVVSPRQV</sequence>
<reference evidence="3 4" key="1">
    <citation type="submission" date="2019-07" db="EMBL/GenBank/DDBJ databases">
        <title>Draft genome assembly of a fouling barnacle, Amphibalanus amphitrite (Darwin, 1854): The first reference genome for Thecostraca.</title>
        <authorList>
            <person name="Kim W."/>
        </authorList>
    </citation>
    <scope>NUCLEOTIDE SEQUENCE [LARGE SCALE GENOMIC DNA]</scope>
    <source>
        <strain evidence="3">SNU_AA5</strain>
        <tissue evidence="3">Soma without cirri and trophi</tissue>
    </source>
</reference>
<accession>A0A6A4X7R9</accession>
<dbReference type="Pfam" id="PF10551">
    <property type="entry name" value="MULE"/>
    <property type="match status" value="1"/>
</dbReference>
<protein>
    <submittedName>
        <fullName evidence="3">PKS-NRPS hybrid synthetase</fullName>
    </submittedName>
</protein>
<feature type="region of interest" description="Disordered" evidence="1">
    <location>
        <begin position="583"/>
        <end position="626"/>
    </location>
</feature>
<feature type="compositionally biased region" description="Polar residues" evidence="1">
    <location>
        <begin position="9"/>
        <end position="27"/>
    </location>
</feature>
<name>A0A6A4X7R9_AMPAM</name>
<evidence type="ECO:0000313" key="3">
    <source>
        <dbReference type="EMBL" id="KAF0311048.1"/>
    </source>
</evidence>
<dbReference type="Proteomes" id="UP000440578">
    <property type="component" value="Unassembled WGS sequence"/>
</dbReference>
<feature type="compositionally biased region" description="Low complexity" evidence="1">
    <location>
        <begin position="602"/>
        <end position="613"/>
    </location>
</feature>
<proteinExistence type="predicted"/>
<keyword evidence="4" id="KW-1185">Reference proteome</keyword>
<evidence type="ECO:0000313" key="4">
    <source>
        <dbReference type="Proteomes" id="UP000440578"/>
    </source>
</evidence>
<dbReference type="InterPro" id="IPR018289">
    <property type="entry name" value="MULE_transposase_dom"/>
</dbReference>
<dbReference type="PANTHER" id="PTHR31669:SF251">
    <property type="entry name" value="PROTEIN FAR1-RELATED SEQUENCE"/>
    <property type="match status" value="1"/>
</dbReference>
<feature type="domain" description="MULE transposase" evidence="2">
    <location>
        <begin position="250"/>
        <end position="348"/>
    </location>
</feature>
<dbReference type="PANTHER" id="PTHR31669">
    <property type="entry name" value="PROTEIN FAR1-RELATED SEQUENCE 10-RELATED"/>
    <property type="match status" value="1"/>
</dbReference>
<dbReference type="EMBL" id="VIIS01000269">
    <property type="protein sequence ID" value="KAF0311048.1"/>
    <property type="molecule type" value="Genomic_DNA"/>
</dbReference>
<evidence type="ECO:0000259" key="2">
    <source>
        <dbReference type="Pfam" id="PF10551"/>
    </source>
</evidence>
<dbReference type="InterPro" id="IPR031052">
    <property type="entry name" value="FHY3/FAR1"/>
</dbReference>
<feature type="region of interest" description="Disordered" evidence="1">
    <location>
        <begin position="1"/>
        <end position="39"/>
    </location>
</feature>
<evidence type="ECO:0000256" key="1">
    <source>
        <dbReference type="SAM" id="MobiDB-lite"/>
    </source>
</evidence>
<organism evidence="3 4">
    <name type="scientific">Amphibalanus amphitrite</name>
    <name type="common">Striped barnacle</name>
    <name type="synonym">Balanus amphitrite</name>
    <dbReference type="NCBI Taxonomy" id="1232801"/>
    <lineage>
        <taxon>Eukaryota</taxon>
        <taxon>Metazoa</taxon>
        <taxon>Ecdysozoa</taxon>
        <taxon>Arthropoda</taxon>
        <taxon>Crustacea</taxon>
        <taxon>Multicrustacea</taxon>
        <taxon>Cirripedia</taxon>
        <taxon>Thoracica</taxon>
        <taxon>Thoracicalcarea</taxon>
        <taxon>Balanomorpha</taxon>
        <taxon>Balanoidea</taxon>
        <taxon>Balanidae</taxon>
        <taxon>Amphibalaninae</taxon>
        <taxon>Amphibalanus</taxon>
    </lineage>
</organism>